<name>A0A382TFR2_9ZZZZ</name>
<dbReference type="GO" id="GO:0016740">
    <property type="term" value="F:transferase activity"/>
    <property type="evidence" value="ECO:0007669"/>
    <property type="project" value="UniProtKB-KW"/>
</dbReference>
<dbReference type="GO" id="GO:0006596">
    <property type="term" value="P:polyamine biosynthetic process"/>
    <property type="evidence" value="ECO:0007669"/>
    <property type="project" value="UniProtKB-KW"/>
</dbReference>
<feature type="domain" description="PABS" evidence="5">
    <location>
        <begin position="195"/>
        <end position="302"/>
    </location>
</feature>
<proteinExistence type="inferred from homology"/>
<dbReference type="InterPro" id="IPR029063">
    <property type="entry name" value="SAM-dependent_MTases_sf"/>
</dbReference>
<keyword evidence="4" id="KW-0472">Membrane</keyword>
<accession>A0A382TFR2</accession>
<feature type="transmembrane region" description="Helical" evidence="4">
    <location>
        <begin position="70"/>
        <end position="91"/>
    </location>
</feature>
<feature type="non-terminal residue" evidence="6">
    <location>
        <position position="1"/>
    </location>
</feature>
<evidence type="ECO:0000256" key="4">
    <source>
        <dbReference type="SAM" id="Phobius"/>
    </source>
</evidence>
<evidence type="ECO:0000259" key="5">
    <source>
        <dbReference type="PROSITE" id="PS51006"/>
    </source>
</evidence>
<dbReference type="PANTHER" id="PTHR43317:SF1">
    <property type="entry name" value="THERMOSPERMINE SYNTHASE ACAULIS5"/>
    <property type="match status" value="1"/>
</dbReference>
<keyword evidence="3" id="KW-0620">Polyamine biosynthesis</keyword>
<dbReference type="PROSITE" id="PS51006">
    <property type="entry name" value="PABS_2"/>
    <property type="match status" value="1"/>
</dbReference>
<comment type="similarity">
    <text evidence="1">Belongs to the spermidine/spermine synthase family.</text>
</comment>
<keyword evidence="2" id="KW-0808">Transferase</keyword>
<dbReference type="AlphaFoldDB" id="A0A382TFR2"/>
<organism evidence="6">
    <name type="scientific">marine metagenome</name>
    <dbReference type="NCBI Taxonomy" id="408172"/>
    <lineage>
        <taxon>unclassified sequences</taxon>
        <taxon>metagenomes</taxon>
        <taxon>ecological metagenomes</taxon>
    </lineage>
</organism>
<feature type="transmembrane region" description="Helical" evidence="4">
    <location>
        <begin position="6"/>
        <end position="29"/>
    </location>
</feature>
<protein>
    <recommendedName>
        <fullName evidence="5">PABS domain-containing protein</fullName>
    </recommendedName>
</protein>
<gene>
    <name evidence="6" type="ORF">METZ01_LOCUS373082</name>
</gene>
<keyword evidence="4" id="KW-0812">Transmembrane</keyword>
<dbReference type="NCBIfam" id="NF037959">
    <property type="entry name" value="MFS_SpdSyn"/>
    <property type="match status" value="1"/>
</dbReference>
<dbReference type="Pfam" id="PF01564">
    <property type="entry name" value="Spermine_synth"/>
    <property type="match status" value="1"/>
</dbReference>
<feature type="transmembrane region" description="Helical" evidence="4">
    <location>
        <begin position="41"/>
        <end position="64"/>
    </location>
</feature>
<dbReference type="SUPFAM" id="SSF53335">
    <property type="entry name" value="S-adenosyl-L-methionine-dependent methyltransferases"/>
    <property type="match status" value="1"/>
</dbReference>
<sequence length="302" mass="33615">IASCLYIIFLPLLLFSSLNSALIAILSNAKYNDPENKDHNSGSVFFVSTIGSVIGIFFVTYFLLGNFSNHSVYIFLSLASALATFLLALVCPDISNKQKVFLCVSGLTMALVSSSFAMDDRWEFTSSTFQKPKVEGNWKIIAKEPSFYGNHTVVEYSDTTGLEWRGLLTVGLPNNRVYKSGISAGHFTHALEILAMSGEDLPERVLVLGLGVGVIPTNLSKNGSHIDVVELDPKVLKIAEKYFDFDKSLINLYFEDARTFVRRCEHKYDVVLVDLYRGDGIPPHVVSFNFFENIKECLSEYG</sequence>
<dbReference type="Gene3D" id="3.40.50.150">
    <property type="entry name" value="Vaccinia Virus protein VP39"/>
    <property type="match status" value="1"/>
</dbReference>
<dbReference type="InterPro" id="IPR030374">
    <property type="entry name" value="PABS"/>
</dbReference>
<reference evidence="6" key="1">
    <citation type="submission" date="2018-05" db="EMBL/GenBank/DDBJ databases">
        <authorList>
            <person name="Lanie J.A."/>
            <person name="Ng W.-L."/>
            <person name="Kazmierczak K.M."/>
            <person name="Andrzejewski T.M."/>
            <person name="Davidsen T.M."/>
            <person name="Wayne K.J."/>
            <person name="Tettelin H."/>
            <person name="Glass J.I."/>
            <person name="Rusch D."/>
            <person name="Podicherti R."/>
            <person name="Tsui H.-C.T."/>
            <person name="Winkler M.E."/>
        </authorList>
    </citation>
    <scope>NUCLEOTIDE SEQUENCE</scope>
</reference>
<evidence type="ECO:0000256" key="3">
    <source>
        <dbReference type="ARBA" id="ARBA00023115"/>
    </source>
</evidence>
<evidence type="ECO:0000313" key="6">
    <source>
        <dbReference type="EMBL" id="SVD20228.1"/>
    </source>
</evidence>
<feature type="non-terminal residue" evidence="6">
    <location>
        <position position="302"/>
    </location>
</feature>
<evidence type="ECO:0000256" key="2">
    <source>
        <dbReference type="ARBA" id="ARBA00022679"/>
    </source>
</evidence>
<evidence type="ECO:0000256" key="1">
    <source>
        <dbReference type="ARBA" id="ARBA00007867"/>
    </source>
</evidence>
<keyword evidence="4" id="KW-1133">Transmembrane helix</keyword>
<dbReference type="PANTHER" id="PTHR43317">
    <property type="entry name" value="THERMOSPERMINE SYNTHASE ACAULIS5"/>
    <property type="match status" value="1"/>
</dbReference>
<dbReference type="EMBL" id="UINC01135835">
    <property type="protein sequence ID" value="SVD20228.1"/>
    <property type="molecule type" value="Genomic_DNA"/>
</dbReference>